<dbReference type="InterPro" id="IPR023873">
    <property type="entry name" value="FeFe-hyd_GTPase_HydF"/>
</dbReference>
<dbReference type="EMBL" id="JAUSUF010000004">
    <property type="protein sequence ID" value="MDQ0149572.1"/>
    <property type="molecule type" value="Genomic_DNA"/>
</dbReference>
<evidence type="ECO:0000256" key="2">
    <source>
        <dbReference type="ARBA" id="ARBA00023134"/>
    </source>
</evidence>
<sequence length="395" mass="44153">MNNTPNSNRKHIAIFGNTNSGKSSLMNKILGQEMSLVSEVMGTTTDPVQKAMELIPVGPILLIDTAGLEDKSELGSLRIKKTMEVLKKTDVAVFVLDASSPDFESFNKWKIEALRYNIPFIVVANKAEVANKEIVETLNDKYEDVICTSTVTNIGIEELKENLVEILEKEEDEKSLIGDLVPYNGKVVLVVPVDSEAPKGRLILPQVQLIRDCLDNGIKSYVVRDTELEDALKDLKDIDLVITDSQAFKRVSEIVPKNIKLTSFSILFARQKGDLNAFIEGVNKIRNLKPNDNILISESCTHNVSHEDIGRVKIPKLLEKYVGGKLNFTFRVGHDFPENIEKYDLIIHCGACMINRKTVLNRVKQCNEKEVPITNYGVVLAFLTGILERSTNNLI</sequence>
<reference evidence="6 7" key="1">
    <citation type="submission" date="2023-07" db="EMBL/GenBank/DDBJ databases">
        <title>Genomic Encyclopedia of Type Strains, Phase IV (KMG-IV): sequencing the most valuable type-strain genomes for metagenomic binning, comparative biology and taxonomic classification.</title>
        <authorList>
            <person name="Goeker M."/>
        </authorList>
    </citation>
    <scope>NUCLEOTIDE SEQUENCE [LARGE SCALE GENOMIC DNA]</scope>
    <source>
        <strain evidence="6 7">DSM 20694</strain>
    </source>
</reference>
<evidence type="ECO:0000313" key="6">
    <source>
        <dbReference type="EMBL" id="MDQ0149572.1"/>
    </source>
</evidence>
<dbReference type="PANTHER" id="PTHR42714">
    <property type="entry name" value="TRNA MODIFICATION GTPASE GTPBP3"/>
    <property type="match status" value="1"/>
</dbReference>
<dbReference type="NCBIfam" id="TIGR00231">
    <property type="entry name" value="small_GTP"/>
    <property type="match status" value="1"/>
</dbReference>
<dbReference type="Gene3D" id="3.40.50.11420">
    <property type="match status" value="1"/>
</dbReference>
<name>A0ABT9UTA4_9FIRM</name>
<evidence type="ECO:0000313" key="7">
    <source>
        <dbReference type="Proteomes" id="UP001228504"/>
    </source>
</evidence>
<dbReference type="RefSeq" id="WP_307485209.1">
    <property type="nucleotide sequence ID" value="NZ_JAUSUF010000004.1"/>
</dbReference>
<feature type="domain" description="Hydrogen maturase F dimerization" evidence="4">
    <location>
        <begin position="176"/>
        <end position="273"/>
    </location>
</feature>
<dbReference type="SUPFAM" id="SSF52540">
    <property type="entry name" value="P-loop containing nucleoside triphosphate hydrolases"/>
    <property type="match status" value="1"/>
</dbReference>
<keyword evidence="7" id="KW-1185">Reference proteome</keyword>
<protein>
    <submittedName>
        <fullName evidence="6">[FeFe] hydrogenase H-cluster maturation GTPase HydF</fullName>
    </submittedName>
</protein>
<keyword evidence="2" id="KW-0342">GTP-binding</keyword>
<evidence type="ECO:0000259" key="3">
    <source>
        <dbReference type="Pfam" id="PF01926"/>
    </source>
</evidence>
<dbReference type="InterPro" id="IPR040644">
    <property type="entry name" value="HydF_tetramer"/>
</dbReference>
<dbReference type="InterPro" id="IPR041606">
    <property type="entry name" value="HydF_dimer"/>
</dbReference>
<dbReference type="Gene3D" id="3.40.50.11410">
    <property type="match status" value="1"/>
</dbReference>
<dbReference type="InterPro" id="IPR006073">
    <property type="entry name" value="GTP-bd"/>
</dbReference>
<feature type="domain" description="Hydrogen maturase F tetramerization" evidence="5">
    <location>
        <begin position="277"/>
        <end position="391"/>
    </location>
</feature>
<dbReference type="Pfam" id="PF18133">
    <property type="entry name" value="HydF_tetramer"/>
    <property type="match status" value="1"/>
</dbReference>
<keyword evidence="1" id="KW-0547">Nucleotide-binding</keyword>
<dbReference type="Gene3D" id="3.40.50.300">
    <property type="entry name" value="P-loop containing nucleotide triphosphate hydrolases"/>
    <property type="match status" value="1"/>
</dbReference>
<accession>A0ABT9UTA4</accession>
<dbReference type="PANTHER" id="PTHR42714:SF6">
    <property type="entry name" value="TRANSLATION INITIATION FACTOR IF-2"/>
    <property type="match status" value="1"/>
</dbReference>
<dbReference type="Pfam" id="PF18128">
    <property type="entry name" value="HydF_dimer"/>
    <property type="match status" value="1"/>
</dbReference>
<dbReference type="CDD" id="cd00880">
    <property type="entry name" value="Era_like"/>
    <property type="match status" value="1"/>
</dbReference>
<dbReference type="InterPro" id="IPR027417">
    <property type="entry name" value="P-loop_NTPase"/>
</dbReference>
<comment type="caution">
    <text evidence="6">The sequence shown here is derived from an EMBL/GenBank/DDBJ whole genome shotgun (WGS) entry which is preliminary data.</text>
</comment>
<gene>
    <name evidence="6" type="ORF">J2S18_001503</name>
</gene>
<proteinExistence type="predicted"/>
<evidence type="ECO:0000259" key="4">
    <source>
        <dbReference type="Pfam" id="PF18128"/>
    </source>
</evidence>
<organism evidence="6 7">
    <name type="scientific">Eubacterium multiforme</name>
    <dbReference type="NCBI Taxonomy" id="83339"/>
    <lineage>
        <taxon>Bacteria</taxon>
        <taxon>Bacillati</taxon>
        <taxon>Bacillota</taxon>
        <taxon>Clostridia</taxon>
        <taxon>Eubacteriales</taxon>
        <taxon>Eubacteriaceae</taxon>
        <taxon>Eubacterium</taxon>
    </lineage>
</organism>
<dbReference type="InterPro" id="IPR005225">
    <property type="entry name" value="Small_GTP-bd"/>
</dbReference>
<evidence type="ECO:0000256" key="1">
    <source>
        <dbReference type="ARBA" id="ARBA00022741"/>
    </source>
</evidence>
<feature type="domain" description="G" evidence="3">
    <location>
        <begin position="11"/>
        <end position="126"/>
    </location>
</feature>
<dbReference type="Pfam" id="PF01926">
    <property type="entry name" value="MMR_HSR1"/>
    <property type="match status" value="1"/>
</dbReference>
<dbReference type="NCBIfam" id="TIGR03918">
    <property type="entry name" value="GTP_HydF"/>
    <property type="match status" value="1"/>
</dbReference>
<evidence type="ECO:0000259" key="5">
    <source>
        <dbReference type="Pfam" id="PF18133"/>
    </source>
</evidence>
<dbReference type="Proteomes" id="UP001228504">
    <property type="component" value="Unassembled WGS sequence"/>
</dbReference>